<dbReference type="EMBL" id="CP097504">
    <property type="protein sequence ID" value="URD87131.1"/>
    <property type="molecule type" value="Genomic_DNA"/>
</dbReference>
<dbReference type="Pfam" id="PF04570">
    <property type="entry name" value="zf-FLZ"/>
    <property type="match status" value="1"/>
</dbReference>
<evidence type="ECO:0000256" key="1">
    <source>
        <dbReference type="ARBA" id="ARBA00009374"/>
    </source>
</evidence>
<dbReference type="PANTHER" id="PTHR46057:SF9">
    <property type="entry name" value="FCS-LIKE ZINC FINGER 1"/>
    <property type="match status" value="1"/>
</dbReference>
<dbReference type="AlphaFoldDB" id="A0A9E7F1W1"/>
<dbReference type="PANTHER" id="PTHR46057">
    <property type="entry name" value="FCS-LIKE ZINC FINGER 1-RELATED"/>
    <property type="match status" value="1"/>
</dbReference>
<evidence type="ECO:0000256" key="2">
    <source>
        <dbReference type="ARBA" id="ARBA00022723"/>
    </source>
</evidence>
<protein>
    <submittedName>
        <fullName evidence="6">DUF581 domain containing protein</fullName>
    </submittedName>
</protein>
<dbReference type="GO" id="GO:0046872">
    <property type="term" value="F:metal ion binding"/>
    <property type="evidence" value="ECO:0007669"/>
    <property type="project" value="UniProtKB-KW"/>
</dbReference>
<keyword evidence="7" id="KW-1185">Reference proteome</keyword>
<feature type="region of interest" description="Disordered" evidence="4">
    <location>
        <begin position="123"/>
        <end position="143"/>
    </location>
</feature>
<dbReference type="OrthoDB" id="1916924at2759"/>
<dbReference type="Proteomes" id="UP001055439">
    <property type="component" value="Chromosome 2"/>
</dbReference>
<dbReference type="InterPro" id="IPR044533">
    <property type="entry name" value="FLZ1/2/3"/>
</dbReference>
<name>A0A9E7F1W1_9LILI</name>
<sequence>MSSSSFSSSSSSDGSLSTVEIQAGFSGCSPCVASPPPSCYGSAMLGSLSALRPRSLFFDGLDDEEDDEPRHFLDSCSLCRKPLGRNRDIFMYRGDMPFCSEECRQEQIEIDEAKEKSWKVSIKAASSRKEQQRKITGGGGAKSEKIHVGAGTVVAG</sequence>
<organism evidence="6 7">
    <name type="scientific">Musa troglodytarum</name>
    <name type="common">fe'i banana</name>
    <dbReference type="NCBI Taxonomy" id="320322"/>
    <lineage>
        <taxon>Eukaryota</taxon>
        <taxon>Viridiplantae</taxon>
        <taxon>Streptophyta</taxon>
        <taxon>Embryophyta</taxon>
        <taxon>Tracheophyta</taxon>
        <taxon>Spermatophyta</taxon>
        <taxon>Magnoliopsida</taxon>
        <taxon>Liliopsida</taxon>
        <taxon>Zingiberales</taxon>
        <taxon>Musaceae</taxon>
        <taxon>Musa</taxon>
    </lineage>
</organism>
<evidence type="ECO:0000256" key="3">
    <source>
        <dbReference type="PROSITE-ProRule" id="PRU01131"/>
    </source>
</evidence>
<keyword evidence="2" id="KW-0479">Metal-binding</keyword>
<evidence type="ECO:0000256" key="4">
    <source>
        <dbReference type="SAM" id="MobiDB-lite"/>
    </source>
</evidence>
<dbReference type="InterPro" id="IPR007650">
    <property type="entry name" value="Zf-FLZ_dom"/>
</dbReference>
<feature type="domain" description="FLZ-type" evidence="5">
    <location>
        <begin position="71"/>
        <end position="115"/>
    </location>
</feature>
<evidence type="ECO:0000259" key="5">
    <source>
        <dbReference type="PROSITE" id="PS51795"/>
    </source>
</evidence>
<gene>
    <name evidence="6" type="ORF">MUK42_27394</name>
</gene>
<accession>A0A9E7F1W1</accession>
<proteinExistence type="inferred from homology"/>
<evidence type="ECO:0000313" key="7">
    <source>
        <dbReference type="Proteomes" id="UP001055439"/>
    </source>
</evidence>
<comment type="similarity">
    <text evidence="1">Belongs to the FLZ family.</text>
</comment>
<evidence type="ECO:0000313" key="6">
    <source>
        <dbReference type="EMBL" id="URD87131.1"/>
    </source>
</evidence>
<feature type="zinc finger region" description="FLZ-type" evidence="3">
    <location>
        <begin position="71"/>
        <end position="115"/>
    </location>
</feature>
<reference evidence="6" key="1">
    <citation type="submission" date="2022-05" db="EMBL/GenBank/DDBJ databases">
        <title>The Musa troglodytarum L. genome provides insights into the mechanism of non-climacteric behaviour and enrichment of carotenoids.</title>
        <authorList>
            <person name="Wang J."/>
        </authorList>
    </citation>
    <scope>NUCLEOTIDE SEQUENCE</scope>
    <source>
        <tissue evidence="6">Leaf</tissue>
    </source>
</reference>
<dbReference type="PROSITE" id="PS51795">
    <property type="entry name" value="ZF_FLZ"/>
    <property type="match status" value="1"/>
</dbReference>